<dbReference type="Proteomes" id="UP000499080">
    <property type="component" value="Unassembled WGS sequence"/>
</dbReference>
<dbReference type="OrthoDB" id="2433005at2759"/>
<dbReference type="PANTHER" id="PTHR46954:SF1">
    <property type="entry name" value="C2H2-TYPE DOMAIN-CONTAINING PROTEIN"/>
    <property type="match status" value="1"/>
</dbReference>
<accession>A0A4Y2P8X3</accession>
<sequence length="247" mass="27748">MDFQCQEVEYIFAFCQKGARPLKERHVVTAPVKLIRAQNVSHLKHIDGQFCVTEIKRLEELSSFLGPLVVCFISQDDKARVPIGLTAANKQSPLIMHVYARIDIQKHELGRIEAVGYSDPTYVVIRSGKHTTSTAYSHGLDFERLLELPEFDKITKFDNAVKPVVVFVVDGGPNENPRYQKTIQVGVHHFLQNNLDALLIAANAPGRSASNRVERRMAPLSKELSGLILPQKQYGSHLHNQSEVGRK</sequence>
<organism evidence="1 2">
    <name type="scientific">Araneus ventricosus</name>
    <name type="common">Orbweaver spider</name>
    <name type="synonym">Epeira ventricosa</name>
    <dbReference type="NCBI Taxonomy" id="182803"/>
    <lineage>
        <taxon>Eukaryota</taxon>
        <taxon>Metazoa</taxon>
        <taxon>Ecdysozoa</taxon>
        <taxon>Arthropoda</taxon>
        <taxon>Chelicerata</taxon>
        <taxon>Arachnida</taxon>
        <taxon>Araneae</taxon>
        <taxon>Araneomorphae</taxon>
        <taxon>Entelegynae</taxon>
        <taxon>Araneoidea</taxon>
        <taxon>Araneidae</taxon>
        <taxon>Araneus</taxon>
    </lineage>
</organism>
<dbReference type="PANTHER" id="PTHR46954">
    <property type="entry name" value="C2H2-TYPE DOMAIN-CONTAINING PROTEIN"/>
    <property type="match status" value="1"/>
</dbReference>
<reference evidence="1 2" key="1">
    <citation type="journal article" date="2019" name="Sci. Rep.">
        <title>Orb-weaving spider Araneus ventricosus genome elucidates the spidroin gene catalogue.</title>
        <authorList>
            <person name="Kono N."/>
            <person name="Nakamura H."/>
            <person name="Ohtoshi R."/>
            <person name="Moran D.A.P."/>
            <person name="Shinohara A."/>
            <person name="Yoshida Y."/>
            <person name="Fujiwara M."/>
            <person name="Mori M."/>
            <person name="Tomita M."/>
            <person name="Arakawa K."/>
        </authorList>
    </citation>
    <scope>NUCLEOTIDE SEQUENCE [LARGE SCALE GENOMIC DNA]</scope>
</reference>
<keyword evidence="2" id="KW-1185">Reference proteome</keyword>
<evidence type="ECO:0000313" key="2">
    <source>
        <dbReference type="Proteomes" id="UP000499080"/>
    </source>
</evidence>
<gene>
    <name evidence="1" type="ORF">AVEN_105901_1</name>
</gene>
<protein>
    <submittedName>
        <fullName evidence="1">Uncharacterized protein</fullName>
    </submittedName>
</protein>
<comment type="caution">
    <text evidence="1">The sequence shown here is derived from an EMBL/GenBank/DDBJ whole genome shotgun (WGS) entry which is preliminary data.</text>
</comment>
<proteinExistence type="predicted"/>
<dbReference type="EMBL" id="BGPR01010689">
    <property type="protein sequence ID" value="GBN47502.1"/>
    <property type="molecule type" value="Genomic_DNA"/>
</dbReference>
<dbReference type="AlphaFoldDB" id="A0A4Y2P8X3"/>
<evidence type="ECO:0000313" key="1">
    <source>
        <dbReference type="EMBL" id="GBN47502.1"/>
    </source>
</evidence>
<name>A0A4Y2P8X3_ARAVE</name>